<evidence type="ECO:0000313" key="2">
    <source>
        <dbReference type="EMBL" id="KAE9392357.1"/>
    </source>
</evidence>
<dbReference type="AlphaFoldDB" id="A0A6A4H5E2"/>
<evidence type="ECO:0000256" key="1">
    <source>
        <dbReference type="SAM" id="MobiDB-lite"/>
    </source>
</evidence>
<keyword evidence="3" id="KW-1185">Reference proteome</keyword>
<feature type="compositionally biased region" description="Polar residues" evidence="1">
    <location>
        <begin position="70"/>
        <end position="81"/>
    </location>
</feature>
<gene>
    <name evidence="2" type="ORF">BT96DRAFT_1000447</name>
</gene>
<proteinExistence type="predicted"/>
<dbReference type="Proteomes" id="UP000799118">
    <property type="component" value="Unassembled WGS sequence"/>
</dbReference>
<reference evidence="2" key="1">
    <citation type="journal article" date="2019" name="Environ. Microbiol.">
        <title>Fungal ecological strategies reflected in gene transcription - a case study of two litter decomposers.</title>
        <authorList>
            <person name="Barbi F."/>
            <person name="Kohler A."/>
            <person name="Barry K."/>
            <person name="Baskaran P."/>
            <person name="Daum C."/>
            <person name="Fauchery L."/>
            <person name="Ihrmark K."/>
            <person name="Kuo A."/>
            <person name="LaButti K."/>
            <person name="Lipzen A."/>
            <person name="Morin E."/>
            <person name="Grigoriev I.V."/>
            <person name="Henrissat B."/>
            <person name="Lindahl B."/>
            <person name="Martin F."/>
        </authorList>
    </citation>
    <scope>NUCLEOTIDE SEQUENCE</scope>
    <source>
        <strain evidence="2">JB14</strain>
    </source>
</reference>
<organism evidence="2 3">
    <name type="scientific">Gymnopus androsaceus JB14</name>
    <dbReference type="NCBI Taxonomy" id="1447944"/>
    <lineage>
        <taxon>Eukaryota</taxon>
        <taxon>Fungi</taxon>
        <taxon>Dikarya</taxon>
        <taxon>Basidiomycota</taxon>
        <taxon>Agaricomycotina</taxon>
        <taxon>Agaricomycetes</taxon>
        <taxon>Agaricomycetidae</taxon>
        <taxon>Agaricales</taxon>
        <taxon>Marasmiineae</taxon>
        <taxon>Omphalotaceae</taxon>
        <taxon>Gymnopus</taxon>
    </lineage>
</organism>
<name>A0A6A4H5E2_9AGAR</name>
<feature type="region of interest" description="Disordered" evidence="1">
    <location>
        <begin position="62"/>
        <end position="81"/>
    </location>
</feature>
<accession>A0A6A4H5E2</accession>
<dbReference type="EMBL" id="ML769598">
    <property type="protein sequence ID" value="KAE9392357.1"/>
    <property type="molecule type" value="Genomic_DNA"/>
</dbReference>
<evidence type="ECO:0000313" key="3">
    <source>
        <dbReference type="Proteomes" id="UP000799118"/>
    </source>
</evidence>
<sequence length="181" mass="19655">MCVLLFGHQSFLDCKLTRSLSYRHPLVLSYYPHLLFNAQVEFHASKPIVPFRETAVRFPQSVAQGEASGKGSTTEGSGPTATQRQFQVSQFGFSGSGGGPMGTISTFSSEPSFSSGSVTNTGANPNNNLSALSTPIIQFAVRCVPLPSSIRDFLARARRRGVLGRLTRLALGSRQRQWQQC</sequence>
<protein>
    <submittedName>
        <fullName evidence="2">Uncharacterized protein</fullName>
    </submittedName>
</protein>